<dbReference type="EMBL" id="CP005990">
    <property type="protein sequence ID" value="AGY91739.1"/>
    <property type="molecule type" value="Genomic_DNA"/>
</dbReference>
<accession>U5T2I9</accession>
<comment type="subcellular location">
    <subcellularLocation>
        <location evidence="1">Cell membrane</location>
        <topology evidence="1">Multi-pass membrane protein</topology>
    </subcellularLocation>
</comment>
<dbReference type="PATRIC" id="fig|1335757.3.peg.729"/>
<dbReference type="KEGG" id="spiu:SPICUR_03740"/>
<evidence type="ECO:0000256" key="4">
    <source>
        <dbReference type="ARBA" id="ARBA00022989"/>
    </source>
</evidence>
<evidence type="ECO:0000256" key="2">
    <source>
        <dbReference type="ARBA" id="ARBA00022475"/>
    </source>
</evidence>
<keyword evidence="4 6" id="KW-1133">Transmembrane helix</keyword>
<protein>
    <recommendedName>
        <fullName evidence="9">Lysine transporter LysE</fullName>
    </recommendedName>
</protein>
<evidence type="ECO:0000313" key="8">
    <source>
        <dbReference type="Proteomes" id="UP000017640"/>
    </source>
</evidence>
<name>U5T2I9_9GAMM</name>
<dbReference type="STRING" id="1335757.SPICUR_03740"/>
<proteinExistence type="predicted"/>
<dbReference type="Pfam" id="PF01810">
    <property type="entry name" value="LysE"/>
    <property type="match status" value="1"/>
</dbReference>
<feature type="transmembrane region" description="Helical" evidence="6">
    <location>
        <begin position="59"/>
        <end position="83"/>
    </location>
</feature>
<dbReference type="AlphaFoldDB" id="U5T2I9"/>
<evidence type="ECO:0000256" key="6">
    <source>
        <dbReference type="SAM" id="Phobius"/>
    </source>
</evidence>
<feature type="transmembrane region" description="Helical" evidence="6">
    <location>
        <begin position="89"/>
        <end position="110"/>
    </location>
</feature>
<feature type="transmembrane region" description="Helical" evidence="6">
    <location>
        <begin position="24"/>
        <end position="47"/>
    </location>
</feature>
<dbReference type="GO" id="GO:0015171">
    <property type="term" value="F:amino acid transmembrane transporter activity"/>
    <property type="evidence" value="ECO:0007669"/>
    <property type="project" value="TreeGrafter"/>
</dbReference>
<gene>
    <name evidence="7" type="ORF">SPICUR_03740</name>
</gene>
<reference evidence="7 8" key="1">
    <citation type="journal article" date="2013" name="BMC Genomics">
        <title>Genomes of "Spiribacter", a streamlined, successful halophilic bacterium.</title>
        <authorList>
            <person name="Lopez-Perez M."/>
            <person name="Ghai R."/>
            <person name="Leon M.J."/>
            <person name="Rodriguez-Olmos A."/>
            <person name="Copa-Patino J.L."/>
            <person name="Soliveri J."/>
            <person name="Sanchez-Porro C."/>
            <person name="Ventosa A."/>
            <person name="Rodriguez-Valera F."/>
        </authorList>
    </citation>
    <scope>NUCLEOTIDE SEQUENCE [LARGE SCALE GENOMIC DNA]</scope>
    <source>
        <strain evidence="7 8">UAH-SP71</strain>
    </source>
</reference>
<dbReference type="Proteomes" id="UP000017640">
    <property type="component" value="Chromosome"/>
</dbReference>
<organism evidence="7 8">
    <name type="scientific">Spiribacter curvatus</name>
    <dbReference type="NCBI Taxonomy" id="1335757"/>
    <lineage>
        <taxon>Bacteria</taxon>
        <taxon>Pseudomonadati</taxon>
        <taxon>Pseudomonadota</taxon>
        <taxon>Gammaproteobacteria</taxon>
        <taxon>Chromatiales</taxon>
        <taxon>Ectothiorhodospiraceae</taxon>
        <taxon>Spiribacter</taxon>
    </lineage>
</organism>
<feature type="transmembrane region" description="Helical" evidence="6">
    <location>
        <begin position="207"/>
        <end position="225"/>
    </location>
</feature>
<evidence type="ECO:0000313" key="7">
    <source>
        <dbReference type="EMBL" id="AGY91739.1"/>
    </source>
</evidence>
<evidence type="ECO:0008006" key="9">
    <source>
        <dbReference type="Google" id="ProtNLM"/>
    </source>
</evidence>
<keyword evidence="3 6" id="KW-0812">Transmembrane</keyword>
<dbReference type="PANTHER" id="PTHR30086:SF20">
    <property type="entry name" value="ARGININE EXPORTER PROTEIN ARGO-RELATED"/>
    <property type="match status" value="1"/>
</dbReference>
<evidence type="ECO:0000256" key="3">
    <source>
        <dbReference type="ARBA" id="ARBA00022692"/>
    </source>
</evidence>
<evidence type="ECO:0000256" key="1">
    <source>
        <dbReference type="ARBA" id="ARBA00004651"/>
    </source>
</evidence>
<feature type="transmembrane region" description="Helical" evidence="6">
    <location>
        <begin position="166"/>
        <end position="186"/>
    </location>
</feature>
<dbReference type="HOGENOM" id="CLU_079569_2_2_6"/>
<dbReference type="GO" id="GO:0005886">
    <property type="term" value="C:plasma membrane"/>
    <property type="evidence" value="ECO:0007669"/>
    <property type="project" value="UniProtKB-SubCell"/>
</dbReference>
<keyword evidence="8" id="KW-1185">Reference proteome</keyword>
<dbReference type="InterPro" id="IPR001123">
    <property type="entry name" value="LeuE-type"/>
</dbReference>
<keyword evidence="2" id="KW-1003">Cell membrane</keyword>
<dbReference type="eggNOG" id="COG1280">
    <property type="taxonomic scope" value="Bacteria"/>
</dbReference>
<keyword evidence="5 6" id="KW-0472">Membrane</keyword>
<sequence length="226" mass="24238">MRLAVNRHRRYVSSERMTIDPADLTLYAGALLVLFLTPGPVWLALLARTLSGGYMSAMPLALGVVVGDCLWPLAAIHGLSWVVSVYSEILVVMRWVAAFLFAILGLHLIWHADQAIQADGRLTTPGFWPGFSAGLAAILGNPKAMLFYLGLLPGFFQLGSVTGLDIGAIVGVSMVIPFVGNMIFALGIDRMRRVIQSPAALKRVNQIAGLLLIVVGGVIGLPTLYD</sequence>
<evidence type="ECO:0000256" key="5">
    <source>
        <dbReference type="ARBA" id="ARBA00023136"/>
    </source>
</evidence>
<dbReference type="PANTHER" id="PTHR30086">
    <property type="entry name" value="ARGININE EXPORTER PROTEIN ARGO"/>
    <property type="match status" value="1"/>
</dbReference>